<protein>
    <submittedName>
        <fullName evidence="2">Superfamily II DNA helicase</fullName>
    </submittedName>
</protein>
<dbReference type="GO" id="GO:0004386">
    <property type="term" value="F:helicase activity"/>
    <property type="evidence" value="ECO:0007669"/>
    <property type="project" value="UniProtKB-KW"/>
</dbReference>
<dbReference type="SUPFAM" id="SSF47819">
    <property type="entry name" value="HRDC-like"/>
    <property type="match status" value="1"/>
</dbReference>
<dbReference type="PROSITE" id="PS50967">
    <property type="entry name" value="HRDC"/>
    <property type="match status" value="1"/>
</dbReference>
<dbReference type="Gene3D" id="1.10.150.80">
    <property type="entry name" value="HRDC domain"/>
    <property type="match status" value="1"/>
</dbReference>
<dbReference type="InterPro" id="IPR010997">
    <property type="entry name" value="HRDC-like_sf"/>
</dbReference>
<dbReference type="HOGENOM" id="CLU_2410722_0_0_4"/>
<dbReference type="EMBL" id="CP007501">
    <property type="protein sequence ID" value="AKD24938.1"/>
    <property type="molecule type" value="Genomic_DNA"/>
</dbReference>
<dbReference type="RefSeq" id="WP_046329814.1">
    <property type="nucleotide sequence ID" value="NZ_CP007501.1"/>
</dbReference>
<keyword evidence="2" id="KW-0378">Hydrolase</keyword>
<accession>A0A0E3V0W1</accession>
<proteinExistence type="predicted"/>
<dbReference type="InterPro" id="IPR044876">
    <property type="entry name" value="HRDC_dom_sf"/>
</dbReference>
<dbReference type="KEGG" id="pdq:CL55_00006050"/>
<name>A0A0E3V0W1_9BURK</name>
<feature type="domain" description="HRDC" evidence="1">
    <location>
        <begin position="33"/>
        <end position="92"/>
    </location>
</feature>
<dbReference type="GO" id="GO:0000166">
    <property type="term" value="F:nucleotide binding"/>
    <property type="evidence" value="ECO:0007669"/>
    <property type="project" value="InterPro"/>
</dbReference>
<dbReference type="Pfam" id="PF00570">
    <property type="entry name" value="HRDC"/>
    <property type="match status" value="1"/>
</dbReference>
<keyword evidence="2" id="KW-0347">Helicase</keyword>
<organism evidence="2 3">
    <name type="scientific">Polynucleobacter duraquae</name>
    <dbReference type="NCBI Taxonomy" id="1835254"/>
    <lineage>
        <taxon>Bacteria</taxon>
        <taxon>Pseudomonadati</taxon>
        <taxon>Pseudomonadota</taxon>
        <taxon>Betaproteobacteria</taxon>
        <taxon>Burkholderiales</taxon>
        <taxon>Burkholderiaceae</taxon>
        <taxon>Polynucleobacter</taxon>
    </lineage>
</organism>
<keyword evidence="3" id="KW-1185">Reference proteome</keyword>
<evidence type="ECO:0000313" key="3">
    <source>
        <dbReference type="Proteomes" id="UP000061135"/>
    </source>
</evidence>
<reference evidence="2 3" key="1">
    <citation type="submission" date="2014-03" db="EMBL/GenBank/DDBJ databases">
        <title>Genome of Polynucleobacter strain MWH-MoK4.</title>
        <authorList>
            <person name="Hahn M.W."/>
        </authorList>
    </citation>
    <scope>NUCLEOTIDE SEQUENCE [LARGE SCALE GENOMIC DNA]</scope>
    <source>
        <strain evidence="2 3">MWH-MoK4</strain>
    </source>
</reference>
<sequence>MPYKFWCPLFRHLIILSHPLFGAKKGSTHPFSNIADERLWEILKAQRTELACEQGVPPYVIFHDSTLQEMVKSTPTTLDQFSHIGGVGQAKL</sequence>
<evidence type="ECO:0000259" key="1">
    <source>
        <dbReference type="PROSITE" id="PS50967"/>
    </source>
</evidence>
<dbReference type="AlphaFoldDB" id="A0A0E3V0W1"/>
<dbReference type="GO" id="GO:0003676">
    <property type="term" value="F:nucleic acid binding"/>
    <property type="evidence" value="ECO:0007669"/>
    <property type="project" value="InterPro"/>
</dbReference>
<dbReference type="STRING" id="1835254.CL55_00006050"/>
<dbReference type="Proteomes" id="UP000061135">
    <property type="component" value="Chromosome"/>
</dbReference>
<dbReference type="PATRIC" id="fig|576611.7.peg.613"/>
<keyword evidence="2" id="KW-0067">ATP-binding</keyword>
<dbReference type="InterPro" id="IPR002121">
    <property type="entry name" value="HRDC_dom"/>
</dbReference>
<keyword evidence="2" id="KW-0547">Nucleotide-binding</keyword>
<gene>
    <name evidence="2" type="ORF">CL55_00006050</name>
</gene>
<evidence type="ECO:0000313" key="2">
    <source>
        <dbReference type="EMBL" id="AKD24938.1"/>
    </source>
</evidence>